<dbReference type="RefSeq" id="WP_202905773.1">
    <property type="nucleotide sequence ID" value="NZ_FNCA01000006.1"/>
</dbReference>
<comment type="caution">
    <text evidence="2">The sequence shown here is derived from an EMBL/GenBank/DDBJ whole genome shotgun (WGS) entry which is preliminary data.</text>
</comment>
<proteinExistence type="predicted"/>
<dbReference type="EMBL" id="FNCA01000006">
    <property type="protein sequence ID" value="SDG05769.1"/>
    <property type="molecule type" value="Genomic_DNA"/>
</dbReference>
<feature type="region of interest" description="Disordered" evidence="1">
    <location>
        <begin position="26"/>
        <end position="58"/>
    </location>
</feature>
<reference evidence="2 3" key="1">
    <citation type="submission" date="2016-10" db="EMBL/GenBank/DDBJ databases">
        <authorList>
            <person name="Varghese N."/>
            <person name="Submissions S."/>
        </authorList>
    </citation>
    <scope>NUCLEOTIDE SEQUENCE [LARGE SCALE GENOMIC DNA]</scope>
    <source>
        <strain evidence="2 3">PL 12/M</strain>
    </source>
</reference>
<name>A0A7Z7FF11_9EURY</name>
<feature type="compositionally biased region" description="Polar residues" evidence="1">
    <location>
        <begin position="26"/>
        <end position="39"/>
    </location>
</feature>
<dbReference type="AlphaFoldDB" id="A0A7Z7FF11"/>
<accession>A0A7Z7FF11</accession>
<keyword evidence="3" id="KW-1185">Reference proteome</keyword>
<sequence length="58" mass="6263">MKNLKFYMVMVFLVLLVFASGCISTQEDQTSSDSNSSDVQMGDVPTGNMTPPDGDDPT</sequence>
<evidence type="ECO:0000313" key="3">
    <source>
        <dbReference type="Proteomes" id="UP000199259"/>
    </source>
</evidence>
<protein>
    <submittedName>
        <fullName evidence="2">Uncharacterized protein</fullName>
    </submittedName>
</protein>
<organism evidence="2 3">
    <name type="scientific">Methanolobus vulcani</name>
    <dbReference type="NCBI Taxonomy" id="38026"/>
    <lineage>
        <taxon>Archaea</taxon>
        <taxon>Methanobacteriati</taxon>
        <taxon>Methanobacteriota</taxon>
        <taxon>Stenosarchaea group</taxon>
        <taxon>Methanomicrobia</taxon>
        <taxon>Methanosarcinales</taxon>
        <taxon>Methanosarcinaceae</taxon>
        <taxon>Methanolobus</taxon>
    </lineage>
</organism>
<gene>
    <name evidence="2" type="ORF">SAMN04488589_2067</name>
</gene>
<evidence type="ECO:0000313" key="2">
    <source>
        <dbReference type="EMBL" id="SDG05769.1"/>
    </source>
</evidence>
<evidence type="ECO:0000256" key="1">
    <source>
        <dbReference type="SAM" id="MobiDB-lite"/>
    </source>
</evidence>
<dbReference type="PROSITE" id="PS51257">
    <property type="entry name" value="PROKAR_LIPOPROTEIN"/>
    <property type="match status" value="1"/>
</dbReference>
<dbReference type="Proteomes" id="UP000199259">
    <property type="component" value="Unassembled WGS sequence"/>
</dbReference>